<feature type="region of interest" description="Disordered" evidence="1">
    <location>
        <begin position="367"/>
        <end position="505"/>
    </location>
</feature>
<dbReference type="Proteomes" id="UP000276834">
    <property type="component" value="Unassembled WGS sequence"/>
</dbReference>
<name>A0A3L8RSR7_CHLGU</name>
<dbReference type="AlphaFoldDB" id="A0A3L8RSR7"/>
<organism evidence="2 3">
    <name type="scientific">Chloebia gouldiae</name>
    <name type="common">Gouldian finch</name>
    <name type="synonym">Erythrura gouldiae</name>
    <dbReference type="NCBI Taxonomy" id="44316"/>
    <lineage>
        <taxon>Eukaryota</taxon>
        <taxon>Metazoa</taxon>
        <taxon>Chordata</taxon>
        <taxon>Craniata</taxon>
        <taxon>Vertebrata</taxon>
        <taxon>Euteleostomi</taxon>
        <taxon>Archelosauria</taxon>
        <taxon>Archosauria</taxon>
        <taxon>Dinosauria</taxon>
        <taxon>Saurischia</taxon>
        <taxon>Theropoda</taxon>
        <taxon>Coelurosauria</taxon>
        <taxon>Aves</taxon>
        <taxon>Neognathae</taxon>
        <taxon>Neoaves</taxon>
        <taxon>Telluraves</taxon>
        <taxon>Australaves</taxon>
        <taxon>Passeriformes</taxon>
        <taxon>Passeroidea</taxon>
        <taxon>Passeridae</taxon>
        <taxon>Chloebia</taxon>
    </lineage>
</organism>
<sequence>MVKSGSGMQHHIPKGQVPLPPLTADICKLLRHLLACSCLSCLHLASVWLVFKSLQKEALSEWDFQVSQRPVLPNYSVETGGLGGGDWLQGTEQGILQDQIWVRAGDDPELGDGAEQKDAPELVGCLGLMCGASDHVPVCYLVDPAGSWTHSVPAPSSSPAVTTPIIVSVPEGDGGATVPPLSPLLPHCLNTSRCRNLRPAQFPVPTHATLGTWPSETQPLGARLILMSIWCAGDCTMLGGPGDVRGQACVDLCFWGVFLASVSLPETPVAETGTTMTHCQEIARNADLPEHLLCPAGHPLAVTHDGISHKPEVPQSKSFSTTQWRSLGHGRGAQATSYQATMRAVSHEPRWVFPGHAKALRPWWVSPGRERTPGRVRGSLAMAGSRAAERTPGRVRVLWPWRGPGPQSGPQRPPVPLPCPSRAGPRPAPRPRPTARTGRRRRIGPGSKGVAKGAWAGRGGAGGRGRCQSRDHERGVRTRWWGRTQQGGRAGSEGGGRGWHRSGAGVALGAAPGRSPAVAPRCPWRRPGAWEEGSEGGGTAGRWAALRPTGRLSCSPRAYSQQGAPSPRRRRAVIGGRGAEAGLARSGPGRGFRCPFPRASRRPAPAPVPPRGRSAPFARPGNAVRARGASRTSLQGSADAAGLPRLPPALRPSPAAGPTVPGSGSAVATAGGSGPAASWKVEFLLFLT</sequence>
<accession>A0A3L8RSR7</accession>
<feature type="compositionally biased region" description="Gly residues" evidence="1">
    <location>
        <begin position="456"/>
        <end position="465"/>
    </location>
</feature>
<feature type="compositionally biased region" description="Low complexity" evidence="1">
    <location>
        <begin position="652"/>
        <end position="675"/>
    </location>
</feature>
<keyword evidence="3" id="KW-1185">Reference proteome</keyword>
<dbReference type="EMBL" id="QUSF01000293">
    <property type="protein sequence ID" value="RLV83761.1"/>
    <property type="molecule type" value="Genomic_DNA"/>
</dbReference>
<reference evidence="2 3" key="1">
    <citation type="journal article" date="2018" name="Proc. R. Soc. B">
        <title>A non-coding region near Follistatin controls head colour polymorphism in the Gouldian finch.</title>
        <authorList>
            <person name="Toomey M.B."/>
            <person name="Marques C.I."/>
            <person name="Andrade P."/>
            <person name="Araujo P.M."/>
            <person name="Sabatino S."/>
            <person name="Gazda M.A."/>
            <person name="Afonso S."/>
            <person name="Lopes R.J."/>
            <person name="Corbo J.C."/>
            <person name="Carneiro M."/>
        </authorList>
    </citation>
    <scope>NUCLEOTIDE SEQUENCE [LARGE SCALE GENOMIC DNA]</scope>
    <source>
        <strain evidence="2">Red01</strain>
        <tissue evidence="2">Muscle</tissue>
    </source>
</reference>
<evidence type="ECO:0000313" key="2">
    <source>
        <dbReference type="EMBL" id="RLV83761.1"/>
    </source>
</evidence>
<feature type="region of interest" description="Disordered" evidence="1">
    <location>
        <begin position="580"/>
        <end position="675"/>
    </location>
</feature>
<evidence type="ECO:0000313" key="3">
    <source>
        <dbReference type="Proteomes" id="UP000276834"/>
    </source>
</evidence>
<feature type="compositionally biased region" description="Gly residues" evidence="1">
    <location>
        <begin position="488"/>
        <end position="497"/>
    </location>
</feature>
<protein>
    <submittedName>
        <fullName evidence="2">Uncharacterized protein</fullName>
    </submittedName>
</protein>
<gene>
    <name evidence="2" type="ORF">DV515_00016336</name>
</gene>
<comment type="caution">
    <text evidence="2">The sequence shown here is derived from an EMBL/GenBank/DDBJ whole genome shotgun (WGS) entry which is preliminary data.</text>
</comment>
<feature type="compositionally biased region" description="Low complexity" evidence="1">
    <location>
        <begin position="399"/>
        <end position="410"/>
    </location>
</feature>
<proteinExistence type="predicted"/>
<evidence type="ECO:0000256" key="1">
    <source>
        <dbReference type="SAM" id="MobiDB-lite"/>
    </source>
</evidence>